<keyword evidence="4 7" id="KW-0812">Transmembrane</keyword>
<gene>
    <name evidence="11" type="ORF">GCM10025781_02950</name>
</gene>
<feature type="transmembrane region" description="Helical" evidence="9">
    <location>
        <begin position="70"/>
        <end position="98"/>
    </location>
</feature>
<feature type="transmembrane region" description="Helical" evidence="9">
    <location>
        <begin position="205"/>
        <end position="230"/>
    </location>
</feature>
<feature type="compositionally biased region" description="Low complexity" evidence="8">
    <location>
        <begin position="449"/>
        <end position="473"/>
    </location>
</feature>
<sequence>MSAALLPLFVAVPLMMAALLVIVGDRRVIHALGLLGTMITAVGAAVLLILEFRSGGAIAHGISSWPFGIAIPFVADMFTALMLVVTGLLTIVCSWFAIASGRAANVYFAPLVLVLTAGVNGALLTADLFNLFVFIEVMLLPSYGLFVLAARHKGTLQQVAGARLYVTLNLLTSTVFLIGVGFIYGTAGTVNMGELAGLATTDPTVAISGAVCLFALGIKASVVPVHGWLAAAYPATSPAITALFSGLHTKVAIYGIYRIYAVVFDGDSRWLWIGVTLFCLTMVIGVLGAVGEKTTRSILAFHMISQIGYILLGVALFTFAGLTAGIFYLLHHMIVKASLFLSTGAVEVRYGTGEIGKLSGIAKREPVIAVAFFIAALSLAGLPPFSGFVAKFTLILASVEAGQIAAVVVMLLVSLVTLLSMLKIWNGVFWGGSKSSEKTSTSNADDDAPAASPADGDLPEASPSGTAAASTSGRKQSVAEPASVAQSSGGVATKEAPTASATRADPETRASSATAVAERPRIGMALAGPAVFTAATTLGLGLGAELLLGLSATAAEGLLDTTAYVQAVMGS</sequence>
<feature type="transmembrane region" description="Helical" evidence="9">
    <location>
        <begin position="6"/>
        <end position="24"/>
    </location>
</feature>
<evidence type="ECO:0000256" key="5">
    <source>
        <dbReference type="ARBA" id="ARBA00022989"/>
    </source>
</evidence>
<comment type="subcellular location">
    <subcellularLocation>
        <location evidence="1">Cell membrane</location>
        <topology evidence="1">Multi-pass membrane protein</topology>
    </subcellularLocation>
    <subcellularLocation>
        <location evidence="7">Membrane</location>
        <topology evidence="7">Multi-pass membrane protein</topology>
    </subcellularLocation>
</comment>
<dbReference type="NCBIfam" id="NF006238">
    <property type="entry name" value="PRK08375.1-4"/>
    <property type="match status" value="1"/>
</dbReference>
<feature type="transmembrane region" description="Helical" evidence="9">
    <location>
        <begin position="298"/>
        <end position="320"/>
    </location>
</feature>
<evidence type="ECO:0000259" key="10">
    <source>
        <dbReference type="Pfam" id="PF00361"/>
    </source>
</evidence>
<comment type="caution">
    <text evidence="11">The sequence shown here is derived from an EMBL/GenBank/DDBJ whole genome shotgun (WGS) entry which is preliminary data.</text>
</comment>
<evidence type="ECO:0000313" key="12">
    <source>
        <dbReference type="Proteomes" id="UP001501446"/>
    </source>
</evidence>
<evidence type="ECO:0000313" key="11">
    <source>
        <dbReference type="EMBL" id="GAA4689558.1"/>
    </source>
</evidence>
<evidence type="ECO:0000256" key="7">
    <source>
        <dbReference type="RuleBase" id="RU000320"/>
    </source>
</evidence>
<evidence type="ECO:0000256" key="3">
    <source>
        <dbReference type="ARBA" id="ARBA00022475"/>
    </source>
</evidence>
<dbReference type="PANTHER" id="PTHR42703">
    <property type="entry name" value="NADH DEHYDROGENASE"/>
    <property type="match status" value="1"/>
</dbReference>
<dbReference type="PRINTS" id="PR01437">
    <property type="entry name" value="NUOXDRDTASE4"/>
</dbReference>
<keyword evidence="6 9" id="KW-0472">Membrane</keyword>
<evidence type="ECO:0000256" key="1">
    <source>
        <dbReference type="ARBA" id="ARBA00004651"/>
    </source>
</evidence>
<evidence type="ECO:0000256" key="2">
    <source>
        <dbReference type="ARBA" id="ARBA00005346"/>
    </source>
</evidence>
<feature type="transmembrane region" description="Helical" evidence="9">
    <location>
        <begin position="105"/>
        <end position="123"/>
    </location>
</feature>
<dbReference type="RefSeq" id="WP_345310328.1">
    <property type="nucleotide sequence ID" value="NZ_BAABLN010000002.1"/>
</dbReference>
<feature type="transmembrane region" description="Helical" evidence="9">
    <location>
        <begin position="129"/>
        <end position="150"/>
    </location>
</feature>
<evidence type="ECO:0000256" key="8">
    <source>
        <dbReference type="SAM" id="MobiDB-lite"/>
    </source>
</evidence>
<dbReference type="Proteomes" id="UP001501446">
    <property type="component" value="Unassembled WGS sequence"/>
</dbReference>
<feature type="transmembrane region" description="Helical" evidence="9">
    <location>
        <begin position="162"/>
        <end position="185"/>
    </location>
</feature>
<feature type="transmembrane region" description="Helical" evidence="9">
    <location>
        <begin position="326"/>
        <end position="346"/>
    </location>
</feature>
<feature type="transmembrane region" description="Helical" evidence="9">
    <location>
        <begin position="31"/>
        <end position="50"/>
    </location>
</feature>
<name>A0ABP8WGX8_9MICC</name>
<feature type="region of interest" description="Disordered" evidence="8">
    <location>
        <begin position="436"/>
        <end position="515"/>
    </location>
</feature>
<organism evidence="11 12">
    <name type="scientific">Kocuria gwangalliensis</name>
    <dbReference type="NCBI Taxonomy" id="501592"/>
    <lineage>
        <taxon>Bacteria</taxon>
        <taxon>Bacillati</taxon>
        <taxon>Actinomycetota</taxon>
        <taxon>Actinomycetes</taxon>
        <taxon>Micrococcales</taxon>
        <taxon>Micrococcaceae</taxon>
        <taxon>Kocuria</taxon>
    </lineage>
</organism>
<keyword evidence="12" id="KW-1185">Reference proteome</keyword>
<dbReference type="EMBL" id="BAABLN010000002">
    <property type="protein sequence ID" value="GAA4689558.1"/>
    <property type="molecule type" value="Genomic_DNA"/>
</dbReference>
<dbReference type="PANTHER" id="PTHR42703:SF1">
    <property type="entry name" value="NA(+)_H(+) ANTIPORTER SUBUNIT D1"/>
    <property type="match status" value="1"/>
</dbReference>
<dbReference type="InterPro" id="IPR050586">
    <property type="entry name" value="CPA3_Na-H_Antiporter_D"/>
</dbReference>
<feature type="transmembrane region" description="Helical" evidence="9">
    <location>
        <begin position="242"/>
        <end position="264"/>
    </location>
</feature>
<evidence type="ECO:0000256" key="6">
    <source>
        <dbReference type="ARBA" id="ARBA00023136"/>
    </source>
</evidence>
<feature type="transmembrane region" description="Helical" evidence="9">
    <location>
        <begin position="367"/>
        <end position="389"/>
    </location>
</feature>
<accession>A0ABP8WGX8</accession>
<evidence type="ECO:0000256" key="9">
    <source>
        <dbReference type="SAM" id="Phobius"/>
    </source>
</evidence>
<reference evidence="12" key="1">
    <citation type="journal article" date="2019" name="Int. J. Syst. Evol. Microbiol.">
        <title>The Global Catalogue of Microorganisms (GCM) 10K type strain sequencing project: providing services to taxonomists for standard genome sequencing and annotation.</title>
        <authorList>
            <consortium name="The Broad Institute Genomics Platform"/>
            <consortium name="The Broad Institute Genome Sequencing Center for Infectious Disease"/>
            <person name="Wu L."/>
            <person name="Ma J."/>
        </authorList>
    </citation>
    <scope>NUCLEOTIDE SEQUENCE [LARGE SCALE GENOMIC DNA]</scope>
    <source>
        <strain evidence="12">JCM 18958</strain>
    </source>
</reference>
<feature type="domain" description="NADH:quinone oxidoreductase/Mrp antiporter transmembrane" evidence="10">
    <location>
        <begin position="127"/>
        <end position="415"/>
    </location>
</feature>
<keyword evidence="5 9" id="KW-1133">Transmembrane helix</keyword>
<keyword evidence="3" id="KW-1003">Cell membrane</keyword>
<dbReference type="InterPro" id="IPR003918">
    <property type="entry name" value="NADH_UbQ_OxRdtase"/>
</dbReference>
<dbReference type="InterPro" id="IPR001750">
    <property type="entry name" value="ND/Mrp_TM"/>
</dbReference>
<dbReference type="Pfam" id="PF00361">
    <property type="entry name" value="Proton_antipo_M"/>
    <property type="match status" value="1"/>
</dbReference>
<feature type="transmembrane region" description="Helical" evidence="9">
    <location>
        <begin position="270"/>
        <end position="291"/>
    </location>
</feature>
<proteinExistence type="inferred from homology"/>
<comment type="similarity">
    <text evidence="2">Belongs to the CPA3 antiporters (TC 2.A.63) subunit D family.</text>
</comment>
<feature type="transmembrane region" description="Helical" evidence="9">
    <location>
        <begin position="401"/>
        <end position="425"/>
    </location>
</feature>
<evidence type="ECO:0000256" key="4">
    <source>
        <dbReference type="ARBA" id="ARBA00022692"/>
    </source>
</evidence>
<protein>
    <recommendedName>
        <fullName evidence="10">NADH:quinone oxidoreductase/Mrp antiporter transmembrane domain-containing protein</fullName>
    </recommendedName>
</protein>